<dbReference type="PANTHER" id="PTHR45654:SF9">
    <property type="entry name" value="HOMEOBOX-LEUCINE ZIPPER PROTEIN HDG10-RELATED"/>
    <property type="match status" value="1"/>
</dbReference>
<dbReference type="Pfam" id="PF01852">
    <property type="entry name" value="START"/>
    <property type="match status" value="1"/>
</dbReference>
<evidence type="ECO:0000256" key="6">
    <source>
        <dbReference type="ARBA" id="ARBA00023155"/>
    </source>
</evidence>
<name>A0ABD0ZLC0_CARAN</name>
<evidence type="ECO:0000256" key="1">
    <source>
        <dbReference type="ARBA" id="ARBA00004123"/>
    </source>
</evidence>
<dbReference type="InterPro" id="IPR001356">
    <property type="entry name" value="HD"/>
</dbReference>
<dbReference type="SUPFAM" id="SSF46689">
    <property type="entry name" value="Homeodomain-like"/>
    <property type="match status" value="1"/>
</dbReference>
<evidence type="ECO:0000259" key="13">
    <source>
        <dbReference type="PROSITE" id="PS50071"/>
    </source>
</evidence>
<keyword evidence="16" id="KW-1185">Reference proteome</keyword>
<dbReference type="EMBL" id="JBANAX010000727">
    <property type="protein sequence ID" value="KAL1195452.1"/>
    <property type="molecule type" value="Genomic_DNA"/>
</dbReference>
<feature type="region of interest" description="Disordered" evidence="12">
    <location>
        <begin position="1"/>
        <end position="37"/>
    </location>
</feature>
<keyword evidence="7" id="KW-0804">Transcription</keyword>
<sequence length="737" mass="83100">MDSSPESRNDSSSDERETSMNISNNKDKKSYHRHSNHQIQRLEAYFKDCPHPDESQRRQLGEELNLKPKQIKFWFQNKRTQAKTHSEKADNASLREENMRIREENEALQAALKSVLCPPCGGPSFERHDRELILHQLRLENAHLKQEYEKLSSHLKQQRANSLPNVDAIPYHRGPSSSSYGLTSNSFPASYGSFYNHSLEPPSSSRGLLCRENINITTPPQPRIPILQRHFNPLSQMDKIMMFEKATKAVAEVKGLIQMEEPMWTKSTIDGRIFIDQANYEKMFTKDIHVKGPTPPRFESSKEVVVVSMDAKNLVDMFLDTEKWARLFPTIVNEAKTIHVLEPMDRQGHISSLKLIYEQLHILSPLVPPREYMILRCCQQMEGDLWLIVDVSCHPPNFDFDFELTAPSCYKRPSGCLIQGLPDGRSKVTWIEHVEVYDKARIQVHRLYKDLLFGDFGYGARRWAITLERICERLSLSSISDLPITDYIGVVKSVEGRRNVMSLGERMVKNFARILKMEKKIDFSQQSETNNSGVRVSVRVNTEAGEPCGLILCAGSSLALPLPPIQVYNFLRSLENRHQWDVLCHGIPVTEVACFSTGTDHTNSVNFLQPSSATMESNEMMILQDGFIDALGGMVVYAPVDLQTAYAAISGITDPSGVAILPSGFTISRDSRPSAAAATEPNGGRDHGSTLLTVAFQILVSGPTYSRDLNLEESAASVNTLISSTVQRIKQMLNCDD</sequence>
<dbReference type="InterPro" id="IPR042160">
    <property type="entry name" value="HD-Zip_IV"/>
</dbReference>
<dbReference type="GO" id="GO:0003677">
    <property type="term" value="F:DNA binding"/>
    <property type="evidence" value="ECO:0007669"/>
    <property type="project" value="UniProtKB-UniRule"/>
</dbReference>
<organism evidence="15 16">
    <name type="scientific">Cardamine amara subsp. amara</name>
    <dbReference type="NCBI Taxonomy" id="228776"/>
    <lineage>
        <taxon>Eukaryota</taxon>
        <taxon>Viridiplantae</taxon>
        <taxon>Streptophyta</taxon>
        <taxon>Embryophyta</taxon>
        <taxon>Tracheophyta</taxon>
        <taxon>Spermatophyta</taxon>
        <taxon>Magnoliopsida</taxon>
        <taxon>eudicotyledons</taxon>
        <taxon>Gunneridae</taxon>
        <taxon>Pentapetalae</taxon>
        <taxon>rosids</taxon>
        <taxon>malvids</taxon>
        <taxon>Brassicales</taxon>
        <taxon>Brassicaceae</taxon>
        <taxon>Cardamineae</taxon>
        <taxon>Cardamine</taxon>
    </lineage>
</organism>
<evidence type="ECO:0000313" key="15">
    <source>
        <dbReference type="EMBL" id="KAL1195452.1"/>
    </source>
</evidence>
<evidence type="ECO:0000259" key="14">
    <source>
        <dbReference type="PROSITE" id="PS50848"/>
    </source>
</evidence>
<evidence type="ECO:0000256" key="3">
    <source>
        <dbReference type="ARBA" id="ARBA00023015"/>
    </source>
</evidence>
<dbReference type="AlphaFoldDB" id="A0ABD0ZLC0"/>
<keyword evidence="5 9" id="KW-0238">DNA-binding</keyword>
<evidence type="ECO:0000256" key="11">
    <source>
        <dbReference type="SAM" id="Coils"/>
    </source>
</evidence>
<evidence type="ECO:0000256" key="9">
    <source>
        <dbReference type="PROSITE-ProRule" id="PRU00108"/>
    </source>
</evidence>
<dbReference type="CDD" id="cd00086">
    <property type="entry name" value="homeodomain"/>
    <property type="match status" value="1"/>
</dbReference>
<accession>A0ABD0ZLC0</accession>
<proteinExistence type="inferred from homology"/>
<comment type="similarity">
    <text evidence="2">Belongs to the HD-ZIP homeobox family. Class IV subfamily.</text>
</comment>
<dbReference type="FunFam" id="1.10.10.60:FF:000229">
    <property type="entry name" value="Homeobox-leucine zipper protein HDG1"/>
    <property type="match status" value="1"/>
</dbReference>
<dbReference type="InterPro" id="IPR009057">
    <property type="entry name" value="Homeodomain-like_sf"/>
</dbReference>
<feature type="coiled-coil region" evidence="11">
    <location>
        <begin position="91"/>
        <end position="161"/>
    </location>
</feature>
<feature type="domain" description="Homeobox" evidence="13">
    <location>
        <begin position="25"/>
        <end position="85"/>
    </location>
</feature>
<dbReference type="Pfam" id="PF25797">
    <property type="entry name" value="PDF2_C"/>
    <property type="match status" value="1"/>
</dbReference>
<keyword evidence="3" id="KW-0805">Transcription regulation</keyword>
<protein>
    <submittedName>
        <fullName evidence="15">Homeobox-leucine zipper protein HDG9</fullName>
    </submittedName>
</protein>
<dbReference type="InterPro" id="IPR023393">
    <property type="entry name" value="START-like_dom_sf"/>
</dbReference>
<dbReference type="SMART" id="SM00389">
    <property type="entry name" value="HOX"/>
    <property type="match status" value="1"/>
</dbReference>
<evidence type="ECO:0000256" key="2">
    <source>
        <dbReference type="ARBA" id="ARBA00006789"/>
    </source>
</evidence>
<dbReference type="SUPFAM" id="SSF55961">
    <property type="entry name" value="Bet v1-like"/>
    <property type="match status" value="2"/>
</dbReference>
<evidence type="ECO:0000256" key="5">
    <source>
        <dbReference type="ARBA" id="ARBA00023125"/>
    </source>
</evidence>
<evidence type="ECO:0000256" key="7">
    <source>
        <dbReference type="ARBA" id="ARBA00023163"/>
    </source>
</evidence>
<dbReference type="InterPro" id="IPR057993">
    <property type="entry name" value="HD-Zip_IV_C"/>
</dbReference>
<comment type="subcellular location">
    <subcellularLocation>
        <location evidence="1 9 10">Nucleus</location>
    </subcellularLocation>
</comment>
<keyword evidence="8 9" id="KW-0539">Nucleus</keyword>
<feature type="domain" description="START" evidence="14">
    <location>
        <begin position="235"/>
        <end position="476"/>
    </location>
</feature>
<dbReference type="Gene3D" id="3.30.530.20">
    <property type="match status" value="1"/>
</dbReference>
<dbReference type="Gene3D" id="1.10.10.60">
    <property type="entry name" value="Homeodomain-like"/>
    <property type="match status" value="1"/>
</dbReference>
<reference evidence="15 16" key="1">
    <citation type="submission" date="2024-04" db="EMBL/GenBank/DDBJ databases">
        <title>Genome assembly C_amara_ONT_v2.</title>
        <authorList>
            <person name="Yant L."/>
            <person name="Moore C."/>
            <person name="Slenker M."/>
        </authorList>
    </citation>
    <scope>NUCLEOTIDE SEQUENCE [LARGE SCALE GENOMIC DNA]</scope>
    <source>
        <tissue evidence="15">Leaf</tissue>
    </source>
</reference>
<evidence type="ECO:0000313" key="16">
    <source>
        <dbReference type="Proteomes" id="UP001558713"/>
    </source>
</evidence>
<evidence type="ECO:0000256" key="4">
    <source>
        <dbReference type="ARBA" id="ARBA00023054"/>
    </source>
</evidence>
<dbReference type="GO" id="GO:0005634">
    <property type="term" value="C:nucleus"/>
    <property type="evidence" value="ECO:0007669"/>
    <property type="project" value="UniProtKB-SubCell"/>
</dbReference>
<dbReference type="InterPro" id="IPR002913">
    <property type="entry name" value="START_lipid-bd_dom"/>
</dbReference>
<keyword evidence="4 11" id="KW-0175">Coiled coil</keyword>
<keyword evidence="6 9" id="KW-0371">Homeobox</keyword>
<gene>
    <name evidence="15" type="ORF">V5N11_030726</name>
</gene>
<evidence type="ECO:0000256" key="8">
    <source>
        <dbReference type="ARBA" id="ARBA00023242"/>
    </source>
</evidence>
<dbReference type="PROSITE" id="PS50071">
    <property type="entry name" value="HOMEOBOX_2"/>
    <property type="match status" value="1"/>
</dbReference>
<comment type="caution">
    <text evidence="15">The sequence shown here is derived from an EMBL/GenBank/DDBJ whole genome shotgun (WGS) entry which is preliminary data.</text>
</comment>
<dbReference type="Proteomes" id="UP001558713">
    <property type="component" value="Unassembled WGS sequence"/>
</dbReference>
<dbReference type="PANTHER" id="PTHR45654">
    <property type="entry name" value="HOMEOBOX-LEUCINE ZIPPER PROTEIN MERISTEM L1"/>
    <property type="match status" value="1"/>
</dbReference>
<dbReference type="CDD" id="cd08875">
    <property type="entry name" value="START_ArGLABRA2_like"/>
    <property type="match status" value="1"/>
</dbReference>
<dbReference type="PROSITE" id="PS50848">
    <property type="entry name" value="START"/>
    <property type="match status" value="1"/>
</dbReference>
<feature type="compositionally biased region" description="Basic and acidic residues" evidence="12">
    <location>
        <begin position="1"/>
        <end position="18"/>
    </location>
</feature>
<dbReference type="Pfam" id="PF00046">
    <property type="entry name" value="Homeodomain"/>
    <property type="match status" value="1"/>
</dbReference>
<evidence type="ECO:0000256" key="12">
    <source>
        <dbReference type="SAM" id="MobiDB-lite"/>
    </source>
</evidence>
<feature type="DNA-binding region" description="Homeobox" evidence="9">
    <location>
        <begin position="27"/>
        <end position="86"/>
    </location>
</feature>
<evidence type="ECO:0000256" key="10">
    <source>
        <dbReference type="RuleBase" id="RU000682"/>
    </source>
</evidence>
<dbReference type="SMART" id="SM00234">
    <property type="entry name" value="START"/>
    <property type="match status" value="1"/>
</dbReference>